<gene>
    <name evidence="1" type="ORF">CRHIZ90672A_00017772</name>
</gene>
<comment type="caution">
    <text evidence="1">The sequence shown here is derived from an EMBL/GenBank/DDBJ whole genome shotgun (WGS) entry which is preliminary data.</text>
</comment>
<name>A0A9N9V1V2_9HYPO</name>
<proteinExistence type="predicted"/>
<protein>
    <submittedName>
        <fullName evidence="1">Uncharacterized protein</fullName>
    </submittedName>
</protein>
<dbReference type="Proteomes" id="UP000696573">
    <property type="component" value="Unassembled WGS sequence"/>
</dbReference>
<dbReference type="AlphaFoldDB" id="A0A9N9V1V2"/>
<keyword evidence="2" id="KW-1185">Reference proteome</keyword>
<organism evidence="1 2">
    <name type="scientific">Clonostachys rhizophaga</name>
    <dbReference type="NCBI Taxonomy" id="160324"/>
    <lineage>
        <taxon>Eukaryota</taxon>
        <taxon>Fungi</taxon>
        <taxon>Dikarya</taxon>
        <taxon>Ascomycota</taxon>
        <taxon>Pezizomycotina</taxon>
        <taxon>Sordariomycetes</taxon>
        <taxon>Hypocreomycetidae</taxon>
        <taxon>Hypocreales</taxon>
        <taxon>Bionectriaceae</taxon>
        <taxon>Clonostachys</taxon>
    </lineage>
</organism>
<evidence type="ECO:0000313" key="2">
    <source>
        <dbReference type="Proteomes" id="UP000696573"/>
    </source>
</evidence>
<sequence>MSTSKCAIRSLEFGFVIGAAAPTGVIKATKKVTELLPSWVEKTFIIRAANLESDLEVIALFRC</sequence>
<dbReference type="EMBL" id="CABFNQ020000511">
    <property type="protein sequence ID" value="CAH0017654.1"/>
    <property type="molecule type" value="Genomic_DNA"/>
</dbReference>
<accession>A0A9N9V1V2</accession>
<evidence type="ECO:0000313" key="1">
    <source>
        <dbReference type="EMBL" id="CAH0017654.1"/>
    </source>
</evidence>
<reference evidence="1" key="1">
    <citation type="submission" date="2021-10" db="EMBL/GenBank/DDBJ databases">
        <authorList>
            <person name="Piombo E."/>
        </authorList>
    </citation>
    <scope>NUCLEOTIDE SEQUENCE</scope>
</reference>